<dbReference type="Gene3D" id="1.20.5.510">
    <property type="entry name" value="Single helix bin"/>
    <property type="match status" value="1"/>
</dbReference>
<evidence type="ECO:0000313" key="4">
    <source>
        <dbReference type="EMBL" id="KAJ7097753.1"/>
    </source>
</evidence>
<evidence type="ECO:0000256" key="1">
    <source>
        <dbReference type="SAM" id="MobiDB-lite"/>
    </source>
</evidence>
<reference evidence="4" key="1">
    <citation type="submission" date="2023-03" db="EMBL/GenBank/DDBJ databases">
        <title>Massive genome expansion in bonnet fungi (Mycena s.s.) driven by repeated elements and novel gene families across ecological guilds.</title>
        <authorList>
            <consortium name="Lawrence Berkeley National Laboratory"/>
            <person name="Harder C.B."/>
            <person name="Miyauchi S."/>
            <person name="Viragh M."/>
            <person name="Kuo A."/>
            <person name="Thoen E."/>
            <person name="Andreopoulos B."/>
            <person name="Lu D."/>
            <person name="Skrede I."/>
            <person name="Drula E."/>
            <person name="Henrissat B."/>
            <person name="Morin E."/>
            <person name="Kohler A."/>
            <person name="Barry K."/>
            <person name="LaButti K."/>
            <person name="Morin E."/>
            <person name="Salamov A."/>
            <person name="Lipzen A."/>
            <person name="Mereny Z."/>
            <person name="Hegedus B."/>
            <person name="Baldrian P."/>
            <person name="Stursova M."/>
            <person name="Weitz H."/>
            <person name="Taylor A."/>
            <person name="Grigoriev I.V."/>
            <person name="Nagy L.G."/>
            <person name="Martin F."/>
            <person name="Kauserud H."/>
        </authorList>
    </citation>
    <scope>NUCLEOTIDE SEQUENCE</scope>
    <source>
        <strain evidence="4">CBHHK173m</strain>
    </source>
</reference>
<feature type="signal peptide" evidence="3">
    <location>
        <begin position="1"/>
        <end position="19"/>
    </location>
</feature>
<keyword evidence="5" id="KW-1185">Reference proteome</keyword>
<feature type="compositionally biased region" description="Low complexity" evidence="1">
    <location>
        <begin position="164"/>
        <end position="178"/>
    </location>
</feature>
<gene>
    <name evidence="4" type="ORF">B0H15DRAFT_822516</name>
</gene>
<keyword evidence="2" id="KW-1133">Transmembrane helix</keyword>
<dbReference type="Proteomes" id="UP001222325">
    <property type="component" value="Unassembled WGS sequence"/>
</dbReference>
<keyword evidence="2" id="KW-0472">Membrane</keyword>
<feature type="chain" id="PRO_5041979738" description="Mid2 domain-containing protein" evidence="3">
    <location>
        <begin position="20"/>
        <end position="293"/>
    </location>
</feature>
<keyword evidence="2" id="KW-0812">Transmembrane</keyword>
<keyword evidence="3" id="KW-0732">Signal</keyword>
<evidence type="ECO:0000256" key="3">
    <source>
        <dbReference type="SAM" id="SignalP"/>
    </source>
</evidence>
<feature type="region of interest" description="Disordered" evidence="1">
    <location>
        <begin position="248"/>
        <end position="293"/>
    </location>
</feature>
<feature type="compositionally biased region" description="Polar residues" evidence="1">
    <location>
        <begin position="253"/>
        <end position="293"/>
    </location>
</feature>
<dbReference type="EMBL" id="JARJCN010000009">
    <property type="protein sequence ID" value="KAJ7097753.1"/>
    <property type="molecule type" value="Genomic_DNA"/>
</dbReference>
<proteinExistence type="predicted"/>
<organism evidence="4 5">
    <name type="scientific">Mycena belliarum</name>
    <dbReference type="NCBI Taxonomy" id="1033014"/>
    <lineage>
        <taxon>Eukaryota</taxon>
        <taxon>Fungi</taxon>
        <taxon>Dikarya</taxon>
        <taxon>Basidiomycota</taxon>
        <taxon>Agaricomycotina</taxon>
        <taxon>Agaricomycetes</taxon>
        <taxon>Agaricomycetidae</taxon>
        <taxon>Agaricales</taxon>
        <taxon>Marasmiineae</taxon>
        <taxon>Mycenaceae</taxon>
        <taxon>Mycena</taxon>
    </lineage>
</organism>
<protein>
    <recommendedName>
        <fullName evidence="6">Mid2 domain-containing protein</fullName>
    </recommendedName>
</protein>
<accession>A0AAD6XWD4</accession>
<name>A0AAD6XWD4_9AGAR</name>
<sequence length="293" mass="30969">MFLSLVVFSSLVFAGITTAQTTNATCSPSFQWAYNSLNQSPCLVAAFLASVCNDGQFMVPALINDLSFYTGPTVAQANACACSSVFYSLLSACADCQSGKVLTWSTFNANCSTVYPQIYKDSIPSGTAVPHWAYQNVTANNGFNITVAQMQLNAPESTANPKATSTTLPPSPIDSSSPKKSHAGAIAGGVVGGVVFIFMICMAAFWFIRRSRKGNAPSNFVQPTMAYHHTGDATPFSSAIQTPKLYNPADPSTFPSSPSSAMYNSGRVQSPSYTGNTVTDGPRTTQYSGVPEV</sequence>
<evidence type="ECO:0008006" key="6">
    <source>
        <dbReference type="Google" id="ProtNLM"/>
    </source>
</evidence>
<comment type="caution">
    <text evidence="4">The sequence shown here is derived from an EMBL/GenBank/DDBJ whole genome shotgun (WGS) entry which is preliminary data.</text>
</comment>
<feature type="transmembrane region" description="Helical" evidence="2">
    <location>
        <begin position="185"/>
        <end position="208"/>
    </location>
</feature>
<feature type="region of interest" description="Disordered" evidence="1">
    <location>
        <begin position="157"/>
        <end position="180"/>
    </location>
</feature>
<evidence type="ECO:0000256" key="2">
    <source>
        <dbReference type="SAM" id="Phobius"/>
    </source>
</evidence>
<dbReference type="AlphaFoldDB" id="A0AAD6XWD4"/>
<evidence type="ECO:0000313" key="5">
    <source>
        <dbReference type="Proteomes" id="UP001222325"/>
    </source>
</evidence>